<dbReference type="GO" id="GO:0015658">
    <property type="term" value="F:branched-chain amino acid transmembrane transporter activity"/>
    <property type="evidence" value="ECO:0007669"/>
    <property type="project" value="InterPro"/>
</dbReference>
<name>A0A3L7AKR5_9HYPH</name>
<keyword evidence="8" id="KW-1185">Reference proteome</keyword>
<dbReference type="InterPro" id="IPR043428">
    <property type="entry name" value="LivM-like"/>
</dbReference>
<keyword evidence="5 6" id="KW-0472">Membrane</keyword>
<dbReference type="AlphaFoldDB" id="A0A3L7AKR5"/>
<dbReference type="PANTHER" id="PTHR30482:SF18">
    <property type="entry name" value="BRANCHED AMINO ACID TRANSPORT SYSTEM PERMEASE"/>
    <property type="match status" value="1"/>
</dbReference>
<keyword evidence="3 6" id="KW-0812">Transmembrane</keyword>
<feature type="transmembrane region" description="Helical" evidence="6">
    <location>
        <begin position="82"/>
        <end position="101"/>
    </location>
</feature>
<dbReference type="Pfam" id="PF02653">
    <property type="entry name" value="BPD_transp_2"/>
    <property type="match status" value="1"/>
</dbReference>
<dbReference type="GO" id="GO:0005886">
    <property type="term" value="C:plasma membrane"/>
    <property type="evidence" value="ECO:0007669"/>
    <property type="project" value="UniProtKB-SubCell"/>
</dbReference>
<sequence>MTSDTPRQLIACAVLATALALLPIVAPNPYYLDLATKACLAAVVCIGLNLLSGYAGQLSLGHAAFFGVGAYASAILCAKVGITPVVAMLAGCLISAGIAYVMARTVLRLKGHYLAMATLAFGVIISIVLNREVALTGGPDGMSVPRFNLFGYRTTGVWAGYGLAAVALVLAVRTAIVFVNSRVGRALRAIGDSEVAAEGLGIDIARYKTGVFVISAVFASVAGSIFAHADRFVSPAEAGFMRSVEFVAMIVIGGLGSVAGSIVGATLLTLLPQLLAGFDHYRHFLTGLILILIMIFMPAGIVPTLLASGRALHDRYRPFGRSARSVTGRTSEG</sequence>
<feature type="transmembrane region" description="Helical" evidence="6">
    <location>
        <begin position="158"/>
        <end position="179"/>
    </location>
</feature>
<evidence type="ECO:0000256" key="1">
    <source>
        <dbReference type="ARBA" id="ARBA00004651"/>
    </source>
</evidence>
<organism evidence="7 8">
    <name type="scientific">Xanthobacter tagetidis</name>
    <dbReference type="NCBI Taxonomy" id="60216"/>
    <lineage>
        <taxon>Bacteria</taxon>
        <taxon>Pseudomonadati</taxon>
        <taxon>Pseudomonadota</taxon>
        <taxon>Alphaproteobacteria</taxon>
        <taxon>Hyphomicrobiales</taxon>
        <taxon>Xanthobacteraceae</taxon>
        <taxon>Xanthobacter</taxon>
    </lineage>
</organism>
<reference evidence="7 8" key="1">
    <citation type="submission" date="2018-10" db="EMBL/GenBank/DDBJ databases">
        <title>Xanthobacter tagetidis genome sequencing and assembly.</title>
        <authorList>
            <person name="Maclea K.S."/>
            <person name="Goen A.E."/>
            <person name="Fatima S.A."/>
        </authorList>
    </citation>
    <scope>NUCLEOTIDE SEQUENCE [LARGE SCALE GENOMIC DNA]</scope>
    <source>
        <strain evidence="7 8">ATCC 700314</strain>
    </source>
</reference>
<protein>
    <submittedName>
        <fullName evidence="7">Branched-chain amino acid ABC transporter permease</fullName>
    </submittedName>
</protein>
<evidence type="ECO:0000256" key="3">
    <source>
        <dbReference type="ARBA" id="ARBA00022692"/>
    </source>
</evidence>
<comment type="caution">
    <text evidence="7">The sequence shown here is derived from an EMBL/GenBank/DDBJ whole genome shotgun (WGS) entry which is preliminary data.</text>
</comment>
<proteinExistence type="predicted"/>
<evidence type="ECO:0000256" key="2">
    <source>
        <dbReference type="ARBA" id="ARBA00022475"/>
    </source>
</evidence>
<evidence type="ECO:0000256" key="6">
    <source>
        <dbReference type="SAM" id="Phobius"/>
    </source>
</evidence>
<dbReference type="InterPro" id="IPR001851">
    <property type="entry name" value="ABC_transp_permease"/>
</dbReference>
<dbReference type="Proteomes" id="UP000269692">
    <property type="component" value="Unassembled WGS sequence"/>
</dbReference>
<feature type="transmembrane region" description="Helical" evidence="6">
    <location>
        <begin position="247"/>
        <end position="271"/>
    </location>
</feature>
<feature type="transmembrane region" description="Helical" evidence="6">
    <location>
        <begin position="113"/>
        <end position="129"/>
    </location>
</feature>
<feature type="transmembrane region" description="Helical" evidence="6">
    <location>
        <begin position="30"/>
        <end position="51"/>
    </location>
</feature>
<feature type="transmembrane region" description="Helical" evidence="6">
    <location>
        <begin position="283"/>
        <end position="306"/>
    </location>
</feature>
<dbReference type="OrthoDB" id="9814461at2"/>
<dbReference type="PANTHER" id="PTHR30482">
    <property type="entry name" value="HIGH-AFFINITY BRANCHED-CHAIN AMINO ACID TRANSPORT SYSTEM PERMEASE"/>
    <property type="match status" value="1"/>
</dbReference>
<keyword evidence="4 6" id="KW-1133">Transmembrane helix</keyword>
<dbReference type="RefSeq" id="WP_121622415.1">
    <property type="nucleotide sequence ID" value="NZ_JACIIW010000006.1"/>
</dbReference>
<comment type="subcellular location">
    <subcellularLocation>
        <location evidence="1">Cell membrane</location>
        <topology evidence="1">Multi-pass membrane protein</topology>
    </subcellularLocation>
</comment>
<keyword evidence="2" id="KW-1003">Cell membrane</keyword>
<gene>
    <name evidence="7" type="ORF">D9R14_04920</name>
</gene>
<feature type="transmembrane region" description="Helical" evidence="6">
    <location>
        <begin position="209"/>
        <end position="227"/>
    </location>
</feature>
<evidence type="ECO:0000313" key="8">
    <source>
        <dbReference type="Proteomes" id="UP000269692"/>
    </source>
</evidence>
<accession>A0A3L7AKR5</accession>
<evidence type="ECO:0000256" key="4">
    <source>
        <dbReference type="ARBA" id="ARBA00022989"/>
    </source>
</evidence>
<evidence type="ECO:0000313" key="7">
    <source>
        <dbReference type="EMBL" id="RLP80624.1"/>
    </source>
</evidence>
<evidence type="ECO:0000256" key="5">
    <source>
        <dbReference type="ARBA" id="ARBA00023136"/>
    </source>
</evidence>
<dbReference type="EMBL" id="RCTF01000003">
    <property type="protein sequence ID" value="RLP80624.1"/>
    <property type="molecule type" value="Genomic_DNA"/>
</dbReference>
<dbReference type="CDD" id="cd06581">
    <property type="entry name" value="TM_PBP1_LivM_like"/>
    <property type="match status" value="1"/>
</dbReference>